<protein>
    <submittedName>
        <fullName evidence="1">Uncharacterized protein</fullName>
    </submittedName>
</protein>
<dbReference type="Proteomes" id="UP000028483">
    <property type="component" value="Unassembled WGS sequence"/>
</dbReference>
<dbReference type="EMBL" id="CBSX010000103">
    <property type="protein sequence ID" value="CDH05461.1"/>
    <property type="molecule type" value="Genomic_DNA"/>
</dbReference>
<comment type="caution">
    <text evidence="1">The sequence shown here is derived from an EMBL/GenBank/DDBJ whole genome shotgun (WGS) entry which is preliminary data.</text>
</comment>
<dbReference type="HOGENOM" id="CLU_2209018_0_0_6"/>
<accession>A0A077P6M4</accession>
<evidence type="ECO:0000313" key="1">
    <source>
        <dbReference type="EMBL" id="CDH05461.1"/>
    </source>
</evidence>
<organism evidence="1">
    <name type="scientific">Xenorhabdus bovienii str. oregonense</name>
    <dbReference type="NCBI Taxonomy" id="1398202"/>
    <lineage>
        <taxon>Bacteria</taxon>
        <taxon>Pseudomonadati</taxon>
        <taxon>Pseudomonadota</taxon>
        <taxon>Gammaproteobacteria</taxon>
        <taxon>Enterobacterales</taxon>
        <taxon>Morganellaceae</taxon>
        <taxon>Xenorhabdus</taxon>
    </lineage>
</organism>
<name>A0A077P6M4_XENBV</name>
<dbReference type="AlphaFoldDB" id="A0A077P6M4"/>
<proteinExistence type="predicted"/>
<sequence length="107" mass="12359">MWIKQLIWQDLSPEQTVGYLKRENIISLHHETIYRLIYKDKLNGVIYGNILGLRKNRIVNAMEVMSVEEKLKTESVLISAQNILIKSSVLVIGKAILSLVKIIKVHY</sequence>
<gene>
    <name evidence="1" type="ORF">XBO1_1910011</name>
</gene>
<reference evidence="1" key="1">
    <citation type="submission" date="2013-07" db="EMBL/GenBank/DDBJ databases">
        <title>Sub-species coevolution in mutualistic symbiosis.</title>
        <authorList>
            <person name="Murfin K."/>
            <person name="Klassen J."/>
            <person name="Lee M."/>
            <person name="Forst S."/>
            <person name="Stock P."/>
            <person name="Goodrich-Blair H."/>
        </authorList>
    </citation>
    <scope>NUCLEOTIDE SEQUENCE [LARGE SCALE GENOMIC DNA]</scope>
    <source>
        <strain evidence="1">Oregonense</strain>
    </source>
</reference>